<evidence type="ECO:0000313" key="9">
    <source>
        <dbReference type="Proteomes" id="UP001597090"/>
    </source>
</evidence>
<evidence type="ECO:0000256" key="5">
    <source>
        <dbReference type="ARBA" id="ARBA00022840"/>
    </source>
</evidence>
<proteinExistence type="inferred from homology"/>
<dbReference type="Pfam" id="PF02562">
    <property type="entry name" value="PhoH"/>
    <property type="match status" value="1"/>
</dbReference>
<dbReference type="InterPro" id="IPR051451">
    <property type="entry name" value="PhoH2-like"/>
</dbReference>
<dbReference type="PANTHER" id="PTHR30473:SF1">
    <property type="entry name" value="PHOH-LIKE PROTEIN"/>
    <property type="match status" value="1"/>
</dbReference>
<comment type="subcellular location">
    <subcellularLocation>
        <location evidence="1">Cytoplasm</location>
    </subcellularLocation>
</comment>
<gene>
    <name evidence="8" type="ORF">ACFQZQ_09090</name>
</gene>
<keyword evidence="3" id="KW-0963">Cytoplasm</keyword>
<evidence type="ECO:0000256" key="2">
    <source>
        <dbReference type="ARBA" id="ARBA00010393"/>
    </source>
</evidence>
<organism evidence="8 9">
    <name type="scientific">Lysobacter koreensis</name>
    <dbReference type="NCBI Taxonomy" id="266122"/>
    <lineage>
        <taxon>Bacteria</taxon>
        <taxon>Pseudomonadati</taxon>
        <taxon>Pseudomonadota</taxon>
        <taxon>Gammaproteobacteria</taxon>
        <taxon>Lysobacterales</taxon>
        <taxon>Lysobacteraceae</taxon>
        <taxon>Lysobacter</taxon>
    </lineage>
</organism>
<comment type="caution">
    <text evidence="8">The sequence shown here is derived from an EMBL/GenBank/DDBJ whole genome shotgun (WGS) entry which is preliminary data.</text>
</comment>
<keyword evidence="9" id="KW-1185">Reference proteome</keyword>
<comment type="similarity">
    <text evidence="2">Belongs to the PhoH family.</text>
</comment>
<dbReference type="InterPro" id="IPR027417">
    <property type="entry name" value="P-loop_NTPase"/>
</dbReference>
<evidence type="ECO:0000256" key="3">
    <source>
        <dbReference type="ARBA" id="ARBA00022490"/>
    </source>
</evidence>
<dbReference type="InterPro" id="IPR003714">
    <property type="entry name" value="PhoH"/>
</dbReference>
<name>A0ABW2YP76_9GAMM</name>
<dbReference type="EMBL" id="JBHTIH010000003">
    <property type="protein sequence ID" value="MFD0739435.1"/>
    <property type="molecule type" value="Genomic_DNA"/>
</dbReference>
<dbReference type="Proteomes" id="UP001597090">
    <property type="component" value="Unassembled WGS sequence"/>
</dbReference>
<reference evidence="9" key="1">
    <citation type="journal article" date="2019" name="Int. J. Syst. Evol. Microbiol.">
        <title>The Global Catalogue of Microorganisms (GCM) 10K type strain sequencing project: providing services to taxonomists for standard genome sequencing and annotation.</title>
        <authorList>
            <consortium name="The Broad Institute Genomics Platform"/>
            <consortium name="The Broad Institute Genome Sequencing Center for Infectious Disease"/>
            <person name="Wu L."/>
            <person name="Ma J."/>
        </authorList>
    </citation>
    <scope>NUCLEOTIDE SEQUENCE [LARGE SCALE GENOMIC DNA]</scope>
    <source>
        <strain evidence="9">CCUG 55491</strain>
    </source>
</reference>
<sequence length="327" mass="35898">MPSRTTSEFTLDPPEAERLANLSGPFDGHLRMIELRLGVEIGNRGNAFRVVGPPPAVNKTERLLRDLWKDAAQETLSEPAIHLRLAELGADEFVNADIEPQEVAIRVKRGTIRGRGANQAKYLHAIATHDVNFGIGPAGTGKTFLAVASAVEALNEERVQRLVLVRPAVEAGEKLGFLPGDLAQKVDPYLRPLYDALYEMLGVEKVVKLLEKNVIEIAPLAYMRGRTLNDAYVILDEAQNTSIEQMKMFLTRIGYGSTAVVTGDLTQIDLPKHQKSGLRDALDVLHEVSGISFTFFEARDVVRHPLVARIVMAYDARDANDTATGPA</sequence>
<accession>A0ABW2YP76</accession>
<feature type="domain" description="PhoH-like protein" evidence="7">
    <location>
        <begin position="112"/>
        <end position="315"/>
    </location>
</feature>
<evidence type="ECO:0000256" key="4">
    <source>
        <dbReference type="ARBA" id="ARBA00022741"/>
    </source>
</evidence>
<protein>
    <recommendedName>
        <fullName evidence="6">PhoH-like protein</fullName>
    </recommendedName>
</protein>
<evidence type="ECO:0000256" key="1">
    <source>
        <dbReference type="ARBA" id="ARBA00004496"/>
    </source>
</evidence>
<dbReference type="PANTHER" id="PTHR30473">
    <property type="entry name" value="PROTEIN PHOH"/>
    <property type="match status" value="1"/>
</dbReference>
<keyword evidence="5" id="KW-0067">ATP-binding</keyword>
<evidence type="ECO:0000256" key="6">
    <source>
        <dbReference type="ARBA" id="ARBA00039970"/>
    </source>
</evidence>
<dbReference type="RefSeq" id="WP_386812432.1">
    <property type="nucleotide sequence ID" value="NZ_JBHTIH010000003.1"/>
</dbReference>
<dbReference type="Gene3D" id="3.40.50.300">
    <property type="entry name" value="P-loop containing nucleotide triphosphate hydrolases"/>
    <property type="match status" value="1"/>
</dbReference>
<dbReference type="SUPFAM" id="SSF52540">
    <property type="entry name" value="P-loop containing nucleoside triphosphate hydrolases"/>
    <property type="match status" value="1"/>
</dbReference>
<keyword evidence="4" id="KW-0547">Nucleotide-binding</keyword>
<evidence type="ECO:0000259" key="7">
    <source>
        <dbReference type="Pfam" id="PF02562"/>
    </source>
</evidence>
<evidence type="ECO:0000313" key="8">
    <source>
        <dbReference type="EMBL" id="MFD0739435.1"/>
    </source>
</evidence>